<name>R0HC82_9BRAS</name>
<proteinExistence type="predicted"/>
<evidence type="ECO:0000259" key="2">
    <source>
        <dbReference type="PROSITE" id="PS50181"/>
    </source>
</evidence>
<feature type="compositionally biased region" description="Acidic residues" evidence="1">
    <location>
        <begin position="259"/>
        <end position="274"/>
    </location>
</feature>
<dbReference type="EMBL" id="KB870810">
    <property type="protein sequence ID" value="EOA21298.1"/>
    <property type="molecule type" value="Genomic_DNA"/>
</dbReference>
<dbReference type="PANTHER" id="PTHR38926:SF2">
    <property type="entry name" value="F-BOX_LRR-REPEAT PROTEIN 21-RELATED"/>
    <property type="match status" value="1"/>
</dbReference>
<gene>
    <name evidence="3" type="ORF">CARUB_v10001657mg</name>
</gene>
<dbReference type="Proteomes" id="UP000029121">
    <property type="component" value="Unassembled WGS sequence"/>
</dbReference>
<dbReference type="eggNOG" id="KOG1947">
    <property type="taxonomic scope" value="Eukaryota"/>
</dbReference>
<dbReference type="SUPFAM" id="SSF52047">
    <property type="entry name" value="RNI-like"/>
    <property type="match status" value="1"/>
</dbReference>
<dbReference type="SUPFAM" id="SSF81383">
    <property type="entry name" value="F-box domain"/>
    <property type="match status" value="1"/>
</dbReference>
<accession>R0HC82</accession>
<dbReference type="PROSITE" id="PS50181">
    <property type="entry name" value="FBOX"/>
    <property type="match status" value="1"/>
</dbReference>
<evidence type="ECO:0000313" key="3">
    <source>
        <dbReference type="EMBL" id="EOA21298.1"/>
    </source>
</evidence>
<protein>
    <recommendedName>
        <fullName evidence="2">F-box domain-containing protein</fullName>
    </recommendedName>
</protein>
<dbReference type="Gene3D" id="3.80.10.10">
    <property type="entry name" value="Ribonuclease Inhibitor"/>
    <property type="match status" value="1"/>
</dbReference>
<evidence type="ECO:0000313" key="4">
    <source>
        <dbReference type="Proteomes" id="UP000029121"/>
    </source>
</evidence>
<feature type="domain" description="F-box" evidence="2">
    <location>
        <begin position="9"/>
        <end position="56"/>
    </location>
</feature>
<organism evidence="3 4">
    <name type="scientific">Capsella rubella</name>
    <dbReference type="NCBI Taxonomy" id="81985"/>
    <lineage>
        <taxon>Eukaryota</taxon>
        <taxon>Viridiplantae</taxon>
        <taxon>Streptophyta</taxon>
        <taxon>Embryophyta</taxon>
        <taxon>Tracheophyta</taxon>
        <taxon>Spermatophyta</taxon>
        <taxon>Magnoliopsida</taxon>
        <taxon>eudicotyledons</taxon>
        <taxon>Gunneridae</taxon>
        <taxon>Pentapetalae</taxon>
        <taxon>rosids</taxon>
        <taxon>malvids</taxon>
        <taxon>Brassicales</taxon>
        <taxon>Brassicaceae</taxon>
        <taxon>Camelineae</taxon>
        <taxon>Capsella</taxon>
    </lineage>
</organism>
<dbReference type="InterPro" id="IPR001810">
    <property type="entry name" value="F-box_dom"/>
</dbReference>
<evidence type="ECO:0000256" key="1">
    <source>
        <dbReference type="SAM" id="MobiDB-lite"/>
    </source>
</evidence>
<reference evidence="4" key="1">
    <citation type="journal article" date="2013" name="Nat. Genet.">
        <title>The Capsella rubella genome and the genomic consequences of rapid mating system evolution.</title>
        <authorList>
            <person name="Slotte T."/>
            <person name="Hazzouri K.M."/>
            <person name="Agren J.A."/>
            <person name="Koenig D."/>
            <person name="Maumus F."/>
            <person name="Guo Y.L."/>
            <person name="Steige K."/>
            <person name="Platts A.E."/>
            <person name="Escobar J.S."/>
            <person name="Newman L.K."/>
            <person name="Wang W."/>
            <person name="Mandakova T."/>
            <person name="Vello E."/>
            <person name="Smith L.M."/>
            <person name="Henz S.R."/>
            <person name="Steffen J."/>
            <person name="Takuno S."/>
            <person name="Brandvain Y."/>
            <person name="Coop G."/>
            <person name="Andolfatto P."/>
            <person name="Hu T.T."/>
            <person name="Blanchette M."/>
            <person name="Clark R.M."/>
            <person name="Quesneville H."/>
            <person name="Nordborg M."/>
            <person name="Gaut B.S."/>
            <person name="Lysak M.A."/>
            <person name="Jenkins J."/>
            <person name="Grimwood J."/>
            <person name="Chapman J."/>
            <person name="Prochnik S."/>
            <person name="Shu S."/>
            <person name="Rokhsar D."/>
            <person name="Schmutz J."/>
            <person name="Weigel D."/>
            <person name="Wright S.I."/>
        </authorList>
    </citation>
    <scope>NUCLEOTIDE SEQUENCE [LARGE SCALE GENOMIC DNA]</scope>
    <source>
        <strain evidence="4">cv. Monte Gargano</strain>
    </source>
</reference>
<dbReference type="AlphaFoldDB" id="R0HC82"/>
<dbReference type="CDD" id="cd22164">
    <property type="entry name" value="F-box_AtSKIP19-like"/>
    <property type="match status" value="1"/>
</dbReference>
<dbReference type="KEGG" id="crb:17883011"/>
<feature type="region of interest" description="Disordered" evidence="1">
    <location>
        <begin position="241"/>
        <end position="274"/>
    </location>
</feature>
<dbReference type="Pfam" id="PF12937">
    <property type="entry name" value="F-box-like"/>
    <property type="match status" value="1"/>
</dbReference>
<dbReference type="InterPro" id="IPR032675">
    <property type="entry name" value="LRR_dom_sf"/>
</dbReference>
<sequence length="281" mass="32108">MASSSSPPSVNWAELPAELISLILIRLTTVEILNNAQKVCRSWRLVCKQPSMFRKIDMRNNGTVGYFKDKMCRHAVDLSEGGLVEISMEHYGDDRLLSYIAERSSNLRRLRLAMTHPLTSKGFVNAVMKFPLLEDLEIFHGYPGFDLKTIGQSCPLLKTLKLNRPFLTSPVKYDDEALAIAETMPNLRHLELFGNRLTNSGLNAILDNCLHLEHLDIRRCFNIHLVRDLEKRCSERIRDFKRPDDSTADSSYHVTSDTDSSEEDDDFCSDDSDDNAYYLLE</sequence>
<dbReference type="Gene3D" id="1.20.1280.50">
    <property type="match status" value="1"/>
</dbReference>
<dbReference type="OrthoDB" id="2095648at2759"/>
<dbReference type="PANTHER" id="PTHR38926">
    <property type="entry name" value="F-BOX DOMAIN CONTAINING PROTEIN, EXPRESSED"/>
    <property type="match status" value="1"/>
</dbReference>
<dbReference type="InterPro" id="IPR036047">
    <property type="entry name" value="F-box-like_dom_sf"/>
</dbReference>
<dbReference type="STRING" id="81985.R0HC82"/>
<keyword evidence="4" id="KW-1185">Reference proteome</keyword>